<dbReference type="EMBL" id="PHHA01000039">
    <property type="protein sequence ID" value="PJG84292.1"/>
    <property type="molecule type" value="Genomic_DNA"/>
</dbReference>
<dbReference type="RefSeq" id="WP_100289822.1">
    <property type="nucleotide sequence ID" value="NZ_PHHA01000039.1"/>
</dbReference>
<proteinExistence type="predicted"/>
<reference evidence="1 2" key="1">
    <citation type="submission" date="2017-11" db="EMBL/GenBank/DDBJ databases">
        <title>Reclassification of Bisgaard taxon 7 as Conservatibacter flavescens gen. nov., sp. nov.</title>
        <authorList>
            <person name="Christensen H."/>
        </authorList>
    </citation>
    <scope>NUCLEOTIDE SEQUENCE [LARGE SCALE GENOMIC DNA]</scope>
    <source>
        <strain evidence="1 2">7_4</strain>
    </source>
</reference>
<protein>
    <submittedName>
        <fullName evidence="1">Uncharacterized protein</fullName>
    </submittedName>
</protein>
<dbReference type="Proteomes" id="UP000229329">
    <property type="component" value="Unassembled WGS sequence"/>
</dbReference>
<dbReference type="AlphaFoldDB" id="A0A2M8RZH4"/>
<evidence type="ECO:0000313" key="1">
    <source>
        <dbReference type="EMBL" id="PJG84292.1"/>
    </source>
</evidence>
<evidence type="ECO:0000313" key="2">
    <source>
        <dbReference type="Proteomes" id="UP000229329"/>
    </source>
</evidence>
<name>A0A2M8RZH4_9PAST</name>
<sequence>MACQDYKIVDAFKLLNISSIYAEYNATGNEVIDNIEYIRKYRLWLSKIIDNKSNNIALEEICYNIKSDTVKFLGNYSPYKEVFLIKKGINQKTFFLQKNNNGFILQGEKEFFYLGKSCDVLDKKMKKGLGGIIKNYIL</sequence>
<gene>
    <name evidence="1" type="ORF">CVP05_12110</name>
</gene>
<organism evidence="1 2">
    <name type="scientific">Conservatibacter flavescens</name>
    <dbReference type="NCBI Taxonomy" id="28161"/>
    <lineage>
        <taxon>Bacteria</taxon>
        <taxon>Pseudomonadati</taxon>
        <taxon>Pseudomonadota</taxon>
        <taxon>Gammaproteobacteria</taxon>
        <taxon>Pasteurellales</taxon>
        <taxon>Pasteurellaceae</taxon>
        <taxon>Conservatibacter</taxon>
    </lineage>
</organism>
<keyword evidence="2" id="KW-1185">Reference proteome</keyword>
<accession>A0A2M8RZH4</accession>
<comment type="caution">
    <text evidence="1">The sequence shown here is derived from an EMBL/GenBank/DDBJ whole genome shotgun (WGS) entry which is preliminary data.</text>
</comment>